<evidence type="ECO:0000256" key="1">
    <source>
        <dbReference type="SAM" id="MobiDB-lite"/>
    </source>
</evidence>
<sequence length="88" mass="9870">MVVSETPNRITTDITEQGEGGPPAGGSMTPGGEKKTVSTGSHQAKDHHLHQDYNHHRYMGCPNHVRDREDSTTVRRDEEVQPHHHRDP</sequence>
<proteinExistence type="predicted"/>
<feature type="region of interest" description="Disordered" evidence="1">
    <location>
        <begin position="1"/>
        <end position="88"/>
    </location>
</feature>
<protein>
    <submittedName>
        <fullName evidence="2">Uncharacterized protein</fullName>
    </submittedName>
</protein>
<evidence type="ECO:0000313" key="3">
    <source>
        <dbReference type="Proteomes" id="UP000828390"/>
    </source>
</evidence>
<feature type="compositionally biased region" description="Basic and acidic residues" evidence="1">
    <location>
        <begin position="43"/>
        <end position="55"/>
    </location>
</feature>
<reference evidence="2" key="2">
    <citation type="submission" date="2020-11" db="EMBL/GenBank/DDBJ databases">
        <authorList>
            <person name="McCartney M.A."/>
            <person name="Auch B."/>
            <person name="Kono T."/>
            <person name="Mallez S."/>
            <person name="Becker A."/>
            <person name="Gohl D.M."/>
            <person name="Silverstein K.A.T."/>
            <person name="Koren S."/>
            <person name="Bechman K.B."/>
            <person name="Herman A."/>
            <person name="Abrahante J.E."/>
            <person name="Garbe J."/>
        </authorList>
    </citation>
    <scope>NUCLEOTIDE SEQUENCE</scope>
    <source>
        <strain evidence="2">Duluth1</strain>
        <tissue evidence="2">Whole animal</tissue>
    </source>
</reference>
<name>A0A9D4IHK9_DREPO</name>
<accession>A0A9D4IHK9</accession>
<dbReference type="Proteomes" id="UP000828390">
    <property type="component" value="Unassembled WGS sequence"/>
</dbReference>
<feature type="compositionally biased region" description="Basic and acidic residues" evidence="1">
    <location>
        <begin position="64"/>
        <end position="88"/>
    </location>
</feature>
<dbReference type="AlphaFoldDB" id="A0A9D4IHK9"/>
<organism evidence="2 3">
    <name type="scientific">Dreissena polymorpha</name>
    <name type="common">Zebra mussel</name>
    <name type="synonym">Mytilus polymorpha</name>
    <dbReference type="NCBI Taxonomy" id="45954"/>
    <lineage>
        <taxon>Eukaryota</taxon>
        <taxon>Metazoa</taxon>
        <taxon>Spiralia</taxon>
        <taxon>Lophotrochozoa</taxon>
        <taxon>Mollusca</taxon>
        <taxon>Bivalvia</taxon>
        <taxon>Autobranchia</taxon>
        <taxon>Heteroconchia</taxon>
        <taxon>Euheterodonta</taxon>
        <taxon>Imparidentia</taxon>
        <taxon>Neoheterodontei</taxon>
        <taxon>Myida</taxon>
        <taxon>Dreissenoidea</taxon>
        <taxon>Dreissenidae</taxon>
        <taxon>Dreissena</taxon>
    </lineage>
</organism>
<comment type="caution">
    <text evidence="2">The sequence shown here is derived from an EMBL/GenBank/DDBJ whole genome shotgun (WGS) entry which is preliminary data.</text>
</comment>
<dbReference type="EMBL" id="JAIWYP010000009">
    <property type="protein sequence ID" value="KAH3773554.1"/>
    <property type="molecule type" value="Genomic_DNA"/>
</dbReference>
<keyword evidence="3" id="KW-1185">Reference proteome</keyword>
<gene>
    <name evidence="2" type="ORF">DPMN_174916</name>
</gene>
<reference evidence="2" key="1">
    <citation type="journal article" date="2019" name="bioRxiv">
        <title>The Genome of the Zebra Mussel, Dreissena polymorpha: A Resource for Invasive Species Research.</title>
        <authorList>
            <person name="McCartney M.A."/>
            <person name="Auch B."/>
            <person name="Kono T."/>
            <person name="Mallez S."/>
            <person name="Zhang Y."/>
            <person name="Obille A."/>
            <person name="Becker A."/>
            <person name="Abrahante J.E."/>
            <person name="Garbe J."/>
            <person name="Badalamenti J.P."/>
            <person name="Herman A."/>
            <person name="Mangelson H."/>
            <person name="Liachko I."/>
            <person name="Sullivan S."/>
            <person name="Sone E.D."/>
            <person name="Koren S."/>
            <person name="Silverstein K.A.T."/>
            <person name="Beckman K.B."/>
            <person name="Gohl D.M."/>
        </authorList>
    </citation>
    <scope>NUCLEOTIDE SEQUENCE</scope>
    <source>
        <strain evidence="2">Duluth1</strain>
        <tissue evidence="2">Whole animal</tissue>
    </source>
</reference>
<evidence type="ECO:0000313" key="2">
    <source>
        <dbReference type="EMBL" id="KAH3773554.1"/>
    </source>
</evidence>
<feature type="compositionally biased region" description="Polar residues" evidence="1">
    <location>
        <begin position="1"/>
        <end position="15"/>
    </location>
</feature>